<evidence type="ECO:0000256" key="3">
    <source>
        <dbReference type="RuleBase" id="RU000363"/>
    </source>
</evidence>
<dbReference type="SMART" id="SM00822">
    <property type="entry name" value="PKS_KR"/>
    <property type="match status" value="1"/>
</dbReference>
<sequence length="255" mass="25857">MRITDSAVMVTGAASGLGHATARRFAADGARVVLVDLPGERLDAAVAGLAELGDVVAAPADVTDEEQLAAAVAVAADRGPLRVAVACAGIAPPTKTYGKRGVAPLEGFVQVVMVNLVGTFNLFRLAAAQMAGNEPVDGDRGVLVGTASVAAFDGQVGQAAYSASKGGVAAMTLPVARDLAEHAVRVMTVAPGIMDTPMLAGLPEAARESLGTQVPHPARLGRPEEYADLVAHIVANGLLNGETIRLDGAIRMAPR</sequence>
<protein>
    <submittedName>
        <fullName evidence="5">SDR family NAD(P)-dependent oxidoreductase</fullName>
    </submittedName>
</protein>
<dbReference type="InterPro" id="IPR036291">
    <property type="entry name" value="NAD(P)-bd_dom_sf"/>
</dbReference>
<dbReference type="InterPro" id="IPR002347">
    <property type="entry name" value="SDR_fam"/>
</dbReference>
<dbReference type="PRINTS" id="PR00080">
    <property type="entry name" value="SDRFAMILY"/>
</dbReference>
<dbReference type="RefSeq" id="WP_340290245.1">
    <property type="nucleotide sequence ID" value="NZ_JBBEOI010000016.1"/>
</dbReference>
<keyword evidence="6" id="KW-1185">Reference proteome</keyword>
<dbReference type="InterPro" id="IPR020904">
    <property type="entry name" value="Sc_DH/Rdtase_CS"/>
</dbReference>
<name>A0ABV7WG02_9MICO</name>
<dbReference type="InterPro" id="IPR057326">
    <property type="entry name" value="KR_dom"/>
</dbReference>
<dbReference type="PROSITE" id="PS00061">
    <property type="entry name" value="ADH_SHORT"/>
    <property type="match status" value="1"/>
</dbReference>
<comment type="caution">
    <text evidence="5">The sequence shown here is derived from an EMBL/GenBank/DDBJ whole genome shotgun (WGS) entry which is preliminary data.</text>
</comment>
<dbReference type="Pfam" id="PF00106">
    <property type="entry name" value="adh_short"/>
    <property type="match status" value="1"/>
</dbReference>
<dbReference type="PRINTS" id="PR00081">
    <property type="entry name" value="GDHRDH"/>
</dbReference>
<organism evidence="5 6">
    <name type="scientific">Aquipuribacter hungaricus</name>
    <dbReference type="NCBI Taxonomy" id="545624"/>
    <lineage>
        <taxon>Bacteria</taxon>
        <taxon>Bacillati</taxon>
        <taxon>Actinomycetota</taxon>
        <taxon>Actinomycetes</taxon>
        <taxon>Micrococcales</taxon>
        <taxon>Intrasporangiaceae</taxon>
        <taxon>Aquipuribacter</taxon>
    </lineage>
</organism>
<dbReference type="Gene3D" id="3.40.50.720">
    <property type="entry name" value="NAD(P)-binding Rossmann-like Domain"/>
    <property type="match status" value="1"/>
</dbReference>
<comment type="similarity">
    <text evidence="1 3">Belongs to the short-chain dehydrogenases/reductases (SDR) family.</text>
</comment>
<dbReference type="EMBL" id="JBHRWW010000003">
    <property type="protein sequence ID" value="MFC3687907.1"/>
    <property type="molecule type" value="Genomic_DNA"/>
</dbReference>
<keyword evidence="2" id="KW-0560">Oxidoreductase</keyword>
<evidence type="ECO:0000313" key="5">
    <source>
        <dbReference type="EMBL" id="MFC3687907.1"/>
    </source>
</evidence>
<evidence type="ECO:0000256" key="1">
    <source>
        <dbReference type="ARBA" id="ARBA00006484"/>
    </source>
</evidence>
<evidence type="ECO:0000313" key="6">
    <source>
        <dbReference type="Proteomes" id="UP001595685"/>
    </source>
</evidence>
<dbReference type="PANTHER" id="PTHR43658:SF8">
    <property type="entry name" value="17-BETA-HYDROXYSTEROID DEHYDROGENASE 14-RELATED"/>
    <property type="match status" value="1"/>
</dbReference>
<dbReference type="Proteomes" id="UP001595685">
    <property type="component" value="Unassembled WGS sequence"/>
</dbReference>
<evidence type="ECO:0000256" key="2">
    <source>
        <dbReference type="ARBA" id="ARBA00023002"/>
    </source>
</evidence>
<proteinExistence type="inferred from homology"/>
<dbReference type="SUPFAM" id="SSF51735">
    <property type="entry name" value="NAD(P)-binding Rossmann-fold domains"/>
    <property type="match status" value="1"/>
</dbReference>
<evidence type="ECO:0000259" key="4">
    <source>
        <dbReference type="SMART" id="SM00822"/>
    </source>
</evidence>
<gene>
    <name evidence="5" type="ORF">ACFOLH_06075</name>
</gene>
<feature type="domain" description="Ketoreductase" evidence="4">
    <location>
        <begin position="6"/>
        <end position="196"/>
    </location>
</feature>
<accession>A0ABV7WG02</accession>
<reference evidence="6" key="1">
    <citation type="journal article" date="2019" name="Int. J. Syst. Evol. Microbiol.">
        <title>The Global Catalogue of Microorganisms (GCM) 10K type strain sequencing project: providing services to taxonomists for standard genome sequencing and annotation.</title>
        <authorList>
            <consortium name="The Broad Institute Genomics Platform"/>
            <consortium name="The Broad Institute Genome Sequencing Center for Infectious Disease"/>
            <person name="Wu L."/>
            <person name="Ma J."/>
        </authorList>
    </citation>
    <scope>NUCLEOTIDE SEQUENCE [LARGE SCALE GENOMIC DNA]</scope>
    <source>
        <strain evidence="6">NCAIM B.02333</strain>
    </source>
</reference>
<dbReference type="PANTHER" id="PTHR43658">
    <property type="entry name" value="SHORT-CHAIN DEHYDROGENASE/REDUCTASE"/>
    <property type="match status" value="1"/>
</dbReference>